<evidence type="ECO:0000259" key="2">
    <source>
        <dbReference type="PROSITE" id="PS50887"/>
    </source>
</evidence>
<feature type="transmembrane region" description="Helical" evidence="1">
    <location>
        <begin position="73"/>
        <end position="93"/>
    </location>
</feature>
<name>A0A9X3N7V5_9ACTN</name>
<gene>
    <name evidence="3" type="ORF">OJ997_14565</name>
</gene>
<evidence type="ECO:0000313" key="3">
    <source>
        <dbReference type="EMBL" id="MDA0181525.1"/>
    </source>
</evidence>
<dbReference type="PANTHER" id="PTHR45138:SF9">
    <property type="entry name" value="DIGUANYLATE CYCLASE DGCM-RELATED"/>
    <property type="match status" value="1"/>
</dbReference>
<dbReference type="Proteomes" id="UP001147653">
    <property type="component" value="Unassembled WGS sequence"/>
</dbReference>
<dbReference type="InterPro" id="IPR000160">
    <property type="entry name" value="GGDEF_dom"/>
</dbReference>
<evidence type="ECO:0000256" key="1">
    <source>
        <dbReference type="SAM" id="Phobius"/>
    </source>
</evidence>
<dbReference type="PANTHER" id="PTHR45138">
    <property type="entry name" value="REGULATORY COMPONENTS OF SENSORY TRANSDUCTION SYSTEM"/>
    <property type="match status" value="1"/>
</dbReference>
<reference evidence="3" key="1">
    <citation type="submission" date="2022-10" db="EMBL/GenBank/DDBJ databases">
        <title>The WGS of Solirubrobacter phytolaccae KCTC 29190.</title>
        <authorList>
            <person name="Jiang Z."/>
        </authorList>
    </citation>
    <scope>NUCLEOTIDE SEQUENCE</scope>
    <source>
        <strain evidence="3">KCTC 29190</strain>
    </source>
</reference>
<proteinExistence type="predicted"/>
<dbReference type="PROSITE" id="PS51257">
    <property type="entry name" value="PROKAR_LIPOPROTEIN"/>
    <property type="match status" value="1"/>
</dbReference>
<feature type="transmembrane region" description="Helical" evidence="1">
    <location>
        <begin position="216"/>
        <end position="239"/>
    </location>
</feature>
<dbReference type="SUPFAM" id="SSF55073">
    <property type="entry name" value="Nucleotide cyclase"/>
    <property type="match status" value="1"/>
</dbReference>
<evidence type="ECO:0000313" key="4">
    <source>
        <dbReference type="Proteomes" id="UP001147653"/>
    </source>
</evidence>
<dbReference type="CDD" id="cd01949">
    <property type="entry name" value="GGDEF"/>
    <property type="match status" value="1"/>
</dbReference>
<organism evidence="3 4">
    <name type="scientific">Solirubrobacter phytolaccae</name>
    <dbReference type="NCBI Taxonomy" id="1404360"/>
    <lineage>
        <taxon>Bacteria</taxon>
        <taxon>Bacillati</taxon>
        <taxon>Actinomycetota</taxon>
        <taxon>Thermoleophilia</taxon>
        <taxon>Solirubrobacterales</taxon>
        <taxon>Solirubrobacteraceae</taxon>
        <taxon>Solirubrobacter</taxon>
    </lineage>
</organism>
<dbReference type="PROSITE" id="PS50887">
    <property type="entry name" value="GGDEF"/>
    <property type="match status" value="1"/>
</dbReference>
<dbReference type="InterPro" id="IPR043128">
    <property type="entry name" value="Rev_trsase/Diguanyl_cyclase"/>
</dbReference>
<dbReference type="InterPro" id="IPR050469">
    <property type="entry name" value="Diguanylate_Cyclase"/>
</dbReference>
<dbReference type="AlphaFoldDB" id="A0A9X3N7V5"/>
<comment type="caution">
    <text evidence="3">The sequence shown here is derived from an EMBL/GenBank/DDBJ whole genome shotgun (WGS) entry which is preliminary data.</text>
</comment>
<feature type="transmembrane region" description="Helical" evidence="1">
    <location>
        <begin position="245"/>
        <end position="266"/>
    </location>
</feature>
<dbReference type="RefSeq" id="WP_270025841.1">
    <property type="nucleotide sequence ID" value="NZ_JAPDDP010000022.1"/>
</dbReference>
<protein>
    <submittedName>
        <fullName evidence="3">GGDEF domain-containing protein</fullName>
    </submittedName>
</protein>
<keyword evidence="1" id="KW-1133">Transmembrane helix</keyword>
<feature type="transmembrane region" description="Helical" evidence="1">
    <location>
        <begin position="133"/>
        <end position="152"/>
    </location>
</feature>
<keyword evidence="4" id="KW-1185">Reference proteome</keyword>
<feature type="domain" description="GGDEF" evidence="2">
    <location>
        <begin position="305"/>
        <end position="431"/>
    </location>
</feature>
<sequence length="481" mass="50781">MARFPHAVFGLLLAACAAYLVTGADVLRVSAQLIAVTMLAVQTARRSDARLAWGLLTVANASWAIGDLDPARLNALFLVSFAFAQAGLVSLAATQLRSRWLAFDGIIVGLTAGAILTAYVSDSLVGLGLRVPATALAGDAMLVTTIVLAFAVNGWRPARAWWIIALGEVFLVANDLTLTNPQAPPRTALFAWGAALLLTSYAAFHPSAPRERRVGGVLAAAVPITGGAISVGLLMHAALTGGSAITVTLAGTALFVGLIRAAFLLGENQKLMRVARAEAVTDKLTGLPNRRALLEDLDRAIAARTPHTLVFFDLDGFKEYNDAFGHAAGDALLQRLAPQLDACAGRSYRLGGDEFCLLVPARLDDASPEILAAVRALQEREGTVEITASHGLVLIPDEVDTAGEALQRADERMYARKRRRRADQASQARDVLATLLAERFVGEDLAAELTAEFARRLAPTAVRDDEAPRIVANLSAASAAG</sequence>
<keyword evidence="1" id="KW-0812">Transmembrane</keyword>
<accession>A0A9X3N7V5</accession>
<feature type="transmembrane region" description="Helical" evidence="1">
    <location>
        <begin position="159"/>
        <end position="176"/>
    </location>
</feature>
<dbReference type="Gene3D" id="3.30.70.270">
    <property type="match status" value="1"/>
</dbReference>
<dbReference type="GO" id="GO:0052621">
    <property type="term" value="F:diguanylate cyclase activity"/>
    <property type="evidence" value="ECO:0007669"/>
    <property type="project" value="TreeGrafter"/>
</dbReference>
<dbReference type="SMART" id="SM00267">
    <property type="entry name" value="GGDEF"/>
    <property type="match status" value="1"/>
</dbReference>
<keyword evidence="1" id="KW-0472">Membrane</keyword>
<feature type="transmembrane region" description="Helical" evidence="1">
    <location>
        <begin position="188"/>
        <end position="204"/>
    </location>
</feature>
<dbReference type="NCBIfam" id="TIGR00254">
    <property type="entry name" value="GGDEF"/>
    <property type="match status" value="1"/>
</dbReference>
<feature type="transmembrane region" description="Helical" evidence="1">
    <location>
        <begin position="100"/>
        <end position="121"/>
    </location>
</feature>
<dbReference type="EMBL" id="JAPDDP010000022">
    <property type="protein sequence ID" value="MDA0181525.1"/>
    <property type="molecule type" value="Genomic_DNA"/>
</dbReference>
<dbReference type="Pfam" id="PF00990">
    <property type="entry name" value="GGDEF"/>
    <property type="match status" value="1"/>
</dbReference>
<dbReference type="InterPro" id="IPR029787">
    <property type="entry name" value="Nucleotide_cyclase"/>
</dbReference>